<accession>A0A3D9HKM9</accession>
<evidence type="ECO:0008006" key="3">
    <source>
        <dbReference type="Google" id="ProtNLM"/>
    </source>
</evidence>
<proteinExistence type="predicted"/>
<reference evidence="1 2" key="1">
    <citation type="submission" date="2018-07" db="EMBL/GenBank/DDBJ databases">
        <title>Genomic Encyclopedia of Type Strains, Phase III (KMG-III): the genomes of soil and plant-associated and newly described type strains.</title>
        <authorList>
            <person name="Whitman W."/>
        </authorList>
    </citation>
    <scope>NUCLEOTIDE SEQUENCE [LARGE SCALE GENOMIC DNA]</scope>
    <source>
        <strain evidence="1 2">CECT 8487</strain>
    </source>
</reference>
<sequence length="132" mass="14164">MSFATIVACAAHEPDKMAGTWTVTLDVWHDYEVGDQVTVTEGSTPNEFYILNTTNPAVNNTSVIMIVTVDDVGNVTDITSSEIYDYGVPIVPTDAGGSLVFSCVGVISLNVEWLTSDLTGTYGEFAFVLTKN</sequence>
<dbReference type="RefSeq" id="WP_116039000.1">
    <property type="nucleotide sequence ID" value="NZ_QRDX01000001.1"/>
</dbReference>
<evidence type="ECO:0000313" key="1">
    <source>
        <dbReference type="EMBL" id="RED50038.1"/>
    </source>
</evidence>
<keyword evidence="2" id="KW-1185">Reference proteome</keyword>
<evidence type="ECO:0000313" key="2">
    <source>
        <dbReference type="Proteomes" id="UP000256629"/>
    </source>
</evidence>
<dbReference type="EMBL" id="QRDX01000001">
    <property type="protein sequence ID" value="RED50038.1"/>
    <property type="molecule type" value="Genomic_DNA"/>
</dbReference>
<comment type="caution">
    <text evidence="1">The sequence shown here is derived from an EMBL/GenBank/DDBJ whole genome shotgun (WGS) entry which is preliminary data.</text>
</comment>
<dbReference type="Proteomes" id="UP000256629">
    <property type="component" value="Unassembled WGS sequence"/>
</dbReference>
<gene>
    <name evidence="1" type="ORF">DFQ02_10158</name>
</gene>
<organism evidence="1 2">
    <name type="scientific">Seonamhaeicola aphaedonensis</name>
    <dbReference type="NCBI Taxonomy" id="1461338"/>
    <lineage>
        <taxon>Bacteria</taxon>
        <taxon>Pseudomonadati</taxon>
        <taxon>Bacteroidota</taxon>
        <taxon>Flavobacteriia</taxon>
        <taxon>Flavobacteriales</taxon>
        <taxon>Flavobacteriaceae</taxon>
    </lineage>
</organism>
<dbReference type="AlphaFoldDB" id="A0A3D9HKM9"/>
<protein>
    <recommendedName>
        <fullName evidence="3">Lipocalin-like protein</fullName>
    </recommendedName>
</protein>
<name>A0A3D9HKM9_9FLAO</name>
<dbReference type="OrthoDB" id="1426214at2"/>